<proteinExistence type="predicted"/>
<evidence type="ECO:0000313" key="1">
    <source>
        <dbReference type="EMBL" id="JAH56330.1"/>
    </source>
</evidence>
<organism evidence="1">
    <name type="scientific">Anguilla anguilla</name>
    <name type="common">European freshwater eel</name>
    <name type="synonym">Muraena anguilla</name>
    <dbReference type="NCBI Taxonomy" id="7936"/>
    <lineage>
        <taxon>Eukaryota</taxon>
        <taxon>Metazoa</taxon>
        <taxon>Chordata</taxon>
        <taxon>Craniata</taxon>
        <taxon>Vertebrata</taxon>
        <taxon>Euteleostomi</taxon>
        <taxon>Actinopterygii</taxon>
        <taxon>Neopterygii</taxon>
        <taxon>Teleostei</taxon>
        <taxon>Anguilliformes</taxon>
        <taxon>Anguillidae</taxon>
        <taxon>Anguilla</taxon>
    </lineage>
</organism>
<reference evidence="1" key="2">
    <citation type="journal article" date="2015" name="Fish Shellfish Immunol.">
        <title>Early steps in the European eel (Anguilla anguilla)-Vibrio vulnificus interaction in the gills: Role of the RtxA13 toxin.</title>
        <authorList>
            <person name="Callol A."/>
            <person name="Pajuelo D."/>
            <person name="Ebbesson L."/>
            <person name="Teles M."/>
            <person name="MacKenzie S."/>
            <person name="Amaro C."/>
        </authorList>
    </citation>
    <scope>NUCLEOTIDE SEQUENCE</scope>
</reference>
<protein>
    <submittedName>
        <fullName evidence="1">Uncharacterized protein</fullName>
    </submittedName>
</protein>
<accession>A0A0E9TTW4</accession>
<dbReference type="EMBL" id="GBXM01052247">
    <property type="protein sequence ID" value="JAH56330.1"/>
    <property type="molecule type" value="Transcribed_RNA"/>
</dbReference>
<dbReference type="AlphaFoldDB" id="A0A0E9TTW4"/>
<sequence length="32" mass="3761">MSSCRPLLFLQSLEVKRNRFTFATHRITPPTL</sequence>
<name>A0A0E9TTW4_ANGAN</name>
<reference evidence="1" key="1">
    <citation type="submission" date="2014-11" db="EMBL/GenBank/DDBJ databases">
        <authorList>
            <person name="Amaro Gonzalez C."/>
        </authorList>
    </citation>
    <scope>NUCLEOTIDE SEQUENCE</scope>
</reference>